<proteinExistence type="predicted"/>
<name>A0ABD1YQT1_9MARC</name>
<organism evidence="1 2">
    <name type="scientific">Riccia fluitans</name>
    <dbReference type="NCBI Taxonomy" id="41844"/>
    <lineage>
        <taxon>Eukaryota</taxon>
        <taxon>Viridiplantae</taxon>
        <taxon>Streptophyta</taxon>
        <taxon>Embryophyta</taxon>
        <taxon>Marchantiophyta</taxon>
        <taxon>Marchantiopsida</taxon>
        <taxon>Marchantiidae</taxon>
        <taxon>Marchantiales</taxon>
        <taxon>Ricciaceae</taxon>
        <taxon>Riccia</taxon>
    </lineage>
</organism>
<evidence type="ECO:0000313" key="2">
    <source>
        <dbReference type="Proteomes" id="UP001605036"/>
    </source>
</evidence>
<protein>
    <submittedName>
        <fullName evidence="1">Uncharacterized protein</fullName>
    </submittedName>
</protein>
<reference evidence="1 2" key="1">
    <citation type="submission" date="2024-09" db="EMBL/GenBank/DDBJ databases">
        <title>Chromosome-scale assembly of Riccia fluitans.</title>
        <authorList>
            <person name="Paukszto L."/>
            <person name="Sawicki J."/>
            <person name="Karawczyk K."/>
            <person name="Piernik-Szablinska J."/>
            <person name="Szczecinska M."/>
            <person name="Mazdziarz M."/>
        </authorList>
    </citation>
    <scope>NUCLEOTIDE SEQUENCE [LARGE SCALE GENOMIC DNA]</scope>
    <source>
        <strain evidence="1">Rf_01</strain>
        <tissue evidence="1">Aerial parts of the thallus</tissue>
    </source>
</reference>
<dbReference type="Proteomes" id="UP001605036">
    <property type="component" value="Unassembled WGS sequence"/>
</dbReference>
<comment type="caution">
    <text evidence="1">The sequence shown here is derived from an EMBL/GenBank/DDBJ whole genome shotgun (WGS) entry which is preliminary data.</text>
</comment>
<gene>
    <name evidence="1" type="ORF">R1flu_004603</name>
</gene>
<dbReference type="AlphaFoldDB" id="A0ABD1YQT1"/>
<sequence length="68" mass="7801">MQYLYLKVVELPVAKAKSRFKERWPLQTSSRVAGKVISVRKPARLGRNISRRQLIKCNNAAFVTKRSG</sequence>
<evidence type="ECO:0000313" key="1">
    <source>
        <dbReference type="EMBL" id="KAL2633124.1"/>
    </source>
</evidence>
<accession>A0ABD1YQT1</accession>
<keyword evidence="2" id="KW-1185">Reference proteome</keyword>
<dbReference type="EMBL" id="JBHFFA010000003">
    <property type="protein sequence ID" value="KAL2633124.1"/>
    <property type="molecule type" value="Genomic_DNA"/>
</dbReference>